<dbReference type="SUPFAM" id="SSF57184">
    <property type="entry name" value="Growth factor receptor domain"/>
    <property type="match status" value="1"/>
</dbReference>
<evidence type="ECO:0000259" key="3">
    <source>
        <dbReference type="PROSITE" id="PS51252"/>
    </source>
</evidence>
<dbReference type="PROSITE" id="PS51252">
    <property type="entry name" value="ANTISTASIN"/>
    <property type="match status" value="2"/>
</dbReference>
<dbReference type="Gene3D" id="2.10.22.10">
    <property type="entry name" value="Antistasin, domain 1"/>
    <property type="match status" value="2"/>
</dbReference>
<dbReference type="GeneID" id="100204244"/>
<keyword evidence="1" id="KW-1015">Disulfide bond</keyword>
<dbReference type="Pfam" id="PF02822">
    <property type="entry name" value="Antistasin"/>
    <property type="match status" value="3"/>
</dbReference>
<keyword evidence="5" id="KW-1185">Reference proteome</keyword>
<dbReference type="InterPro" id="IPR011061">
    <property type="entry name" value="Hirudin/antistatin"/>
</dbReference>
<dbReference type="InterPro" id="IPR000867">
    <property type="entry name" value="IGFBP-like"/>
</dbReference>
<feature type="domain" description="IGFBP N-terminal" evidence="4">
    <location>
        <begin position="19"/>
        <end position="91"/>
    </location>
</feature>
<evidence type="ECO:0000259" key="4">
    <source>
        <dbReference type="PROSITE" id="PS51323"/>
    </source>
</evidence>
<organism evidence="5 6">
    <name type="scientific">Hydra vulgaris</name>
    <name type="common">Hydra</name>
    <name type="synonym">Hydra attenuata</name>
    <dbReference type="NCBI Taxonomy" id="6087"/>
    <lineage>
        <taxon>Eukaryota</taxon>
        <taxon>Metazoa</taxon>
        <taxon>Cnidaria</taxon>
        <taxon>Hydrozoa</taxon>
        <taxon>Hydroidolina</taxon>
        <taxon>Anthoathecata</taxon>
        <taxon>Aplanulata</taxon>
        <taxon>Hydridae</taxon>
        <taxon>Hydra</taxon>
    </lineage>
</organism>
<reference evidence="6" key="2">
    <citation type="submission" date="2025-08" db="UniProtKB">
        <authorList>
            <consortium name="RefSeq"/>
        </authorList>
    </citation>
    <scope>IDENTIFICATION</scope>
</reference>
<dbReference type="Gene3D" id="4.10.40.20">
    <property type="match status" value="1"/>
</dbReference>
<feature type="domain" description="Antistasin-like" evidence="3">
    <location>
        <begin position="88"/>
        <end position="116"/>
    </location>
</feature>
<sequence>MKHFTLTLFLFFSICYTTTALKCINCALVRCKSPEGCKAGTIKDFCGCCDICAQASGEECGGVLLLTKKCGNELECVKKNSTDLMGICRPRCGPVCKIFCPYGYVLDKNRCPTCRCNSQPKCGPVCLIYCENGNVLDGRGCPTCRCNQIPKCVSKPYSIEETVIRPMCPKIACPLIKCAYGQVLDEYGCKTCSCRSVPSLCSKDGCCKEPTRFCNKNNNCCIHDSTCFPYPGWYRS</sequence>
<evidence type="ECO:0000256" key="2">
    <source>
        <dbReference type="SAM" id="SignalP"/>
    </source>
</evidence>
<dbReference type="SMART" id="SM00121">
    <property type="entry name" value="IB"/>
    <property type="match status" value="1"/>
</dbReference>
<proteinExistence type="predicted"/>
<dbReference type="SUPFAM" id="SSF57262">
    <property type="entry name" value="Leech antihemostatic proteins"/>
    <property type="match status" value="2"/>
</dbReference>
<feature type="chain" id="PRO_5047040213" evidence="2">
    <location>
        <begin position="21"/>
        <end position="236"/>
    </location>
</feature>
<evidence type="ECO:0000313" key="6">
    <source>
        <dbReference type="RefSeq" id="XP_065644978.1"/>
    </source>
</evidence>
<feature type="signal peptide" evidence="2">
    <location>
        <begin position="1"/>
        <end position="20"/>
    </location>
</feature>
<reference evidence="5" key="1">
    <citation type="submission" date="2025-05" db="UniProtKB">
        <authorList>
            <consortium name="RefSeq"/>
        </authorList>
    </citation>
    <scope>NUCLEOTIDE SEQUENCE [LARGE SCALE GENOMIC DNA]</scope>
</reference>
<dbReference type="Pfam" id="PF00219">
    <property type="entry name" value="IGFBP"/>
    <property type="match status" value="1"/>
</dbReference>
<keyword evidence="2" id="KW-0732">Signal</keyword>
<dbReference type="Proteomes" id="UP001652625">
    <property type="component" value="Chromosome 01"/>
</dbReference>
<evidence type="ECO:0000256" key="1">
    <source>
        <dbReference type="ARBA" id="ARBA00023157"/>
    </source>
</evidence>
<dbReference type="InterPro" id="IPR004094">
    <property type="entry name" value="Antistasin-like"/>
</dbReference>
<dbReference type="RefSeq" id="XP_065644978.1">
    <property type="nucleotide sequence ID" value="XM_065788906.1"/>
</dbReference>
<protein>
    <submittedName>
        <fullName evidence="6">BPTI/Kunitz domain-containing protein 4 isoform X2</fullName>
    </submittedName>
</protein>
<gene>
    <name evidence="6" type="primary">LOC100204244</name>
</gene>
<dbReference type="PROSITE" id="PS51323">
    <property type="entry name" value="IGFBP_N_2"/>
    <property type="match status" value="1"/>
</dbReference>
<feature type="domain" description="Antistasin-like" evidence="3">
    <location>
        <begin position="168"/>
        <end position="194"/>
    </location>
</feature>
<name>A0ABM4B7Y6_HYDVU</name>
<dbReference type="InterPro" id="IPR009030">
    <property type="entry name" value="Growth_fac_rcpt_cys_sf"/>
</dbReference>
<accession>A0ABM4B7Y6</accession>
<evidence type="ECO:0000313" key="5">
    <source>
        <dbReference type="Proteomes" id="UP001652625"/>
    </source>
</evidence>